<protein>
    <submittedName>
        <fullName evidence="1">Uncharacterized protein</fullName>
    </submittedName>
</protein>
<proteinExistence type="predicted"/>
<reference evidence="2" key="1">
    <citation type="journal article" date="2024" name="Proc. Natl. Acad. Sci. U.S.A.">
        <title>Extraordinary preservation of gene collinearity over three hundred million years revealed in homosporous lycophytes.</title>
        <authorList>
            <person name="Li C."/>
            <person name="Wickell D."/>
            <person name="Kuo L.Y."/>
            <person name="Chen X."/>
            <person name="Nie B."/>
            <person name="Liao X."/>
            <person name="Peng D."/>
            <person name="Ji J."/>
            <person name="Jenkins J."/>
            <person name="Williams M."/>
            <person name="Shu S."/>
            <person name="Plott C."/>
            <person name="Barry K."/>
            <person name="Rajasekar S."/>
            <person name="Grimwood J."/>
            <person name="Han X."/>
            <person name="Sun S."/>
            <person name="Hou Z."/>
            <person name="He W."/>
            <person name="Dai G."/>
            <person name="Sun C."/>
            <person name="Schmutz J."/>
            <person name="Leebens-Mack J.H."/>
            <person name="Li F.W."/>
            <person name="Wang L."/>
        </authorList>
    </citation>
    <scope>NUCLEOTIDE SEQUENCE [LARGE SCALE GENOMIC DNA]</scope>
    <source>
        <strain evidence="2">cv. PW_Plant_1</strain>
    </source>
</reference>
<evidence type="ECO:0000313" key="1">
    <source>
        <dbReference type="EMBL" id="KAJ7533283.1"/>
    </source>
</evidence>
<evidence type="ECO:0000313" key="2">
    <source>
        <dbReference type="Proteomes" id="UP001162992"/>
    </source>
</evidence>
<dbReference type="Proteomes" id="UP001162992">
    <property type="component" value="Chromosome 13"/>
</dbReference>
<comment type="caution">
    <text evidence="1">The sequence shown here is derived from an EMBL/GenBank/DDBJ whole genome shotgun (WGS) entry which is preliminary data.</text>
</comment>
<dbReference type="EMBL" id="CM055104">
    <property type="protein sequence ID" value="KAJ7533283.1"/>
    <property type="molecule type" value="Genomic_DNA"/>
</dbReference>
<gene>
    <name evidence="1" type="ORF">O6H91_13G040800</name>
</gene>
<keyword evidence="2" id="KW-1185">Reference proteome</keyword>
<name>A0ACC2BU47_DIPCM</name>
<sequence length="301" mass="33743">MASFSPLPLVPIAPSHSSAFPLLHSQLKLSIPTSLEQSSSPFWFRSMIPPELRLSSASQGILSISAEAGIIGLERIGPKLGFGGICGAVQPRWVCGVKGGASQPRGPLWKGRNISKEGVQAVQDLKRARDDVHSMNRVLETRIARLLKADILEVLNELQRQNEWFLALKIFHVIRKESWYKPDVYMYRNMMDNLGRNKQIEEVHTLFKISQEEGLKPDLVLFTELLGAYLRANMPRLAVDIYEEMKQLGHQPNQLIYTILVKGLRRSGESLLASSVMAEFSKAFPEAAKEVEAPKELVFPD</sequence>
<organism evidence="1 2">
    <name type="scientific">Diphasiastrum complanatum</name>
    <name type="common">Issler's clubmoss</name>
    <name type="synonym">Lycopodium complanatum</name>
    <dbReference type="NCBI Taxonomy" id="34168"/>
    <lineage>
        <taxon>Eukaryota</taxon>
        <taxon>Viridiplantae</taxon>
        <taxon>Streptophyta</taxon>
        <taxon>Embryophyta</taxon>
        <taxon>Tracheophyta</taxon>
        <taxon>Lycopodiopsida</taxon>
        <taxon>Lycopodiales</taxon>
        <taxon>Lycopodiaceae</taxon>
        <taxon>Lycopodioideae</taxon>
        <taxon>Diphasiastrum</taxon>
    </lineage>
</organism>
<accession>A0ACC2BU47</accession>